<feature type="domain" description="BIG2" evidence="1">
    <location>
        <begin position="530"/>
        <end position="611"/>
    </location>
</feature>
<feature type="domain" description="BIG2" evidence="1">
    <location>
        <begin position="950"/>
        <end position="1036"/>
    </location>
</feature>
<dbReference type="SMART" id="SM00635">
    <property type="entry name" value="BID_2"/>
    <property type="match status" value="13"/>
</dbReference>
<dbReference type="PANTHER" id="PTHR45661">
    <property type="entry name" value="SURFACE ANTIGEN"/>
    <property type="match status" value="1"/>
</dbReference>
<dbReference type="SUPFAM" id="SSF52058">
    <property type="entry name" value="L domain-like"/>
    <property type="match status" value="2"/>
</dbReference>
<feature type="domain" description="BIG2" evidence="1">
    <location>
        <begin position="1872"/>
        <end position="1965"/>
    </location>
</feature>
<feature type="domain" description="BIG2" evidence="1">
    <location>
        <begin position="614"/>
        <end position="695"/>
    </location>
</feature>
<reference evidence="2" key="1">
    <citation type="journal article" date="2020" name="Nature">
        <title>Giant virus diversity and host interactions through global metagenomics.</title>
        <authorList>
            <person name="Schulz F."/>
            <person name="Roux S."/>
            <person name="Paez-Espino D."/>
            <person name="Jungbluth S."/>
            <person name="Walsh D.A."/>
            <person name="Denef V.J."/>
            <person name="McMahon K.D."/>
            <person name="Konstantinidis K.T."/>
            <person name="Eloe-Fadrosh E.A."/>
            <person name="Kyrpides N.C."/>
            <person name="Woyke T."/>
        </authorList>
    </citation>
    <scope>NUCLEOTIDE SEQUENCE</scope>
    <source>
        <strain evidence="2">GVMAG-M-3300023184-72</strain>
    </source>
</reference>
<accession>A0A6C0IEZ6</accession>
<dbReference type="Pfam" id="PF13306">
    <property type="entry name" value="LRR_5"/>
    <property type="match status" value="2"/>
</dbReference>
<feature type="domain" description="BIG2" evidence="1">
    <location>
        <begin position="1211"/>
        <end position="1285"/>
    </location>
</feature>
<sequence>MDITLAENLALLESKQENVPLIYTEIQGSKEQITNVLLVDSSLEDYQTLVDSVNSSTFSIVYSIMSSKTDLLNLLRANFTSISRIGIVFDVSIEGRSKMFLDMKPLFSDNEVTPFSDSVQFIIDLLKEFNVINIDYLGCSTLNYSNWVNYYTILKENTGVILGASNDKTGNIKYGGDWLMESTSEDVEVIYFNQGIEYYKYLFGTGSFYGSINGVSYSFNYYDISSNNTATVQGSSPTVSITNINIPSTIIPTSLIGSSGTYGTPPIYISQSYTVTTIVSQAFYGWSNLMSVTLPNTVTSIGANAFQNCTSLTSITLPNSLKVISNYTFNGCGNLNTITIPKTVTTIGSGAFLSCDNLTTITIPKSVTTINVGAFYGCSQIMNAYFESTTYLPSSSGNSIISNLYNSNSNVITPSNATAYYNLGVKNPSGSSKPSDVTSYITGVLGFNAAVSFTPQTIKVDSSFNKVYGVDGSFNLNATFSGPGQTGYSSSNMSVATVSSLGVVTINAIGTTTITITQDASGNYSAATPVSTTLTVAKGTPKIIVDSSFNKVYGVNSSFNLDVSSNSTGAFHYTSDASNVATVSSLGKVTITGAGTTTIKVTQDASGNYNTSSVLTTLTVAKGTPKIIVDSSFNKVYGVNSSFNLDVSSNSTGAFKYTTDASNVAIVDGSGNVTIIGAGTTTIKVAQDPSDNYNASSVSTTLIVTQATPIIKVDSSFNKVYGVDSFFNLDVSSNSTGAFKYTTDASNVAIVDGSGNVTIIGAGTTTIKVAQDPSDNYNASSVSTTLTVAKGTPKIILDSSFNKVYGVNSSFNLDVSSNSKGAFHYTSDASNVATVSSSGNVTIIGVGATTITVTQDASGNYNASSVSTTLIVTQATPIIKVDSSFNKVYGVDSFFNLDVSSNSTGAFHYTSDASNVAIVDGSGIVTIIGVGATTITVTQDASGNYNTSSVLTTLTVTQATTLITVNGSPFTLVYGTDVSFNLDVSSNSTGGFYYSGNNPNVATVDQTTGKVTIIGVGEVTITVTQYASGNYDESYVLVPLIVTQATPIITVDSSFNKVYGVDSSFNLDATCNSGLPLSYTSDASNVATVDPLSGNVTIIGAGIANITVSQEGNDNYYDASSVALVTVEQATQIITVDSSFNKVYGVDSSFNLDASCNTGLPLSYTSDASNVATVSSSGIVTIIGAGTAKIIVSQEGNANYYDVSSVSLVTVAKANQIITVDSSFNKVYGDQPFNLDASCNTGLPLSYTSDASNVATVSSSGIVTIIGAGTAKITVSQEGNDNYYDAFSVALVTVAKANQIITVDSSFNKAYGDQPFNLDASCNTGLPLSYISDAIFEVRVDQQSGIVTIVGAGTAKITVSQEGNANYYETSSVALVTVSQATQFITVDSSFNKVYGDQPFNLDASCNTGLPLSYISDASNIAAVDDYGNVIIVGAGIANISVSQEGNANYYKTSSDALVTVAQATQFITVDSSFNKVYGDQPFNLDASCNTGLPLRYISDASNVATVSSSGIVTIVGAGTAKITVSQEGNANYYDASSVAVVTVAKATQFITVDSSFNKVYGDQPFNLDASCNTGLPLRYISDASNVATVSSSGIVTIVGAGTAKITVSQEGNANYYDVSSVSLVTVAKANQIITVDSSFNKVYGDEPFNLDASCNSGLPLSYISDAIFEVRVDQQSGIVTIVGAGTAKISVSQEGNANYYKTSSDALVTVAQATPSLSVAIIPTKTYGDDPFNLDVSSNSTGTYIYSSSDTSVAIVDESGIVTIVGKGVIDITITQEASGNYSQGKAVVGLTVIGESPTITVGGAPFTKTYGDDPFNLDVFSNSTGTYIYSSSDTSVAIVDESGIVTIVGKGVIDITITQEASGNYSQGKAVVGLTVTQATQIITVESSFNKTYGVDSSFNLDASCNTGLPLTYTSDDSNIATVSSSGIVTIITVGIVNIKVTQVGDANYSATSQITQLIVNPKLQEIERVYYYLSNTTNLINNTTYHASVASYPYNNSYSGALNIPSVVTYNSQEYSVISFDVYAFYDCSSSGLTSATIPSSMTYITVGAFDRSSITSVTIPDTITSIGDYAFVNCPLTSVTVPDSVTSIGNTAFGGCSNLTSFTIPNSMTSIGAGFLQCCFNITSITIPKSVTIIDDYYAFGYCYALKSVTILGPLTSIGSNAFFDCYNLPEFDIPESVTSIGSNAFAWCNSLTSITIPKSVMSIDFSACFYCHNLTSVYFDSINTLPVMNNAIVNTNVTAYYKSGVKTPTGIKVTTYLANLGFTNVIQTVSSEELAKLSQTITVDSSFNKTVGDPMFNLDASCNSGLPLTYTNSNTSLISVDGSGNVTILGPLINSYGFITQEGGVARIIIEQSGNDMYSAVLSTVVITVKPVTIKPVLVLDTATKEVIIDNNNTDNTKYSNKLSYIYPLSNGDSTITNYEYPLTDHSYDTYINSIINGK</sequence>
<dbReference type="SUPFAM" id="SSF49373">
    <property type="entry name" value="Invasin/intimin cell-adhesion fragments"/>
    <property type="match status" value="16"/>
</dbReference>
<dbReference type="Gene3D" id="3.40.50.12480">
    <property type="match status" value="1"/>
</dbReference>
<dbReference type="Gene3D" id="2.60.40.1080">
    <property type="match status" value="13"/>
</dbReference>
<feature type="domain" description="BIG2" evidence="1">
    <location>
        <begin position="698"/>
        <end position="784"/>
    </location>
</feature>
<dbReference type="InterPro" id="IPR003343">
    <property type="entry name" value="Big_2"/>
</dbReference>
<dbReference type="Gene3D" id="3.80.10.10">
    <property type="entry name" value="Ribonuclease Inhibitor"/>
    <property type="match status" value="3"/>
</dbReference>
<dbReference type="InterPro" id="IPR008964">
    <property type="entry name" value="Invasin/intimin_cell_adhesion"/>
</dbReference>
<dbReference type="InterPro" id="IPR025592">
    <property type="entry name" value="DUF4347"/>
</dbReference>
<dbReference type="Pfam" id="PF14252">
    <property type="entry name" value="DUF4347"/>
    <property type="match status" value="1"/>
</dbReference>
<dbReference type="InterPro" id="IPR053139">
    <property type="entry name" value="Surface_bspA-like"/>
</dbReference>
<evidence type="ECO:0000313" key="2">
    <source>
        <dbReference type="EMBL" id="QHT91006.1"/>
    </source>
</evidence>
<feature type="domain" description="BIG2" evidence="1">
    <location>
        <begin position="1788"/>
        <end position="1869"/>
    </location>
</feature>
<evidence type="ECO:0000259" key="1">
    <source>
        <dbReference type="SMART" id="SM00635"/>
    </source>
</evidence>
<dbReference type="EMBL" id="MN740161">
    <property type="protein sequence ID" value="QHT91006.1"/>
    <property type="molecule type" value="Genomic_DNA"/>
</dbReference>
<organism evidence="2">
    <name type="scientific">viral metagenome</name>
    <dbReference type="NCBI Taxonomy" id="1070528"/>
    <lineage>
        <taxon>unclassified sequences</taxon>
        <taxon>metagenomes</taxon>
        <taxon>organismal metagenomes</taxon>
    </lineage>
</organism>
<protein>
    <recommendedName>
        <fullName evidence="1">BIG2 domain-containing protein</fullName>
    </recommendedName>
</protein>
<dbReference type="PANTHER" id="PTHR45661:SF3">
    <property type="entry name" value="IG-LIKE DOMAIN-CONTAINING PROTEIN"/>
    <property type="match status" value="1"/>
</dbReference>
<feature type="domain" description="BIG2" evidence="1">
    <location>
        <begin position="866"/>
        <end position="947"/>
    </location>
</feature>
<feature type="domain" description="BIG2" evidence="1">
    <location>
        <begin position="447"/>
        <end position="528"/>
    </location>
</feature>
<feature type="domain" description="BIG2" evidence="1">
    <location>
        <begin position="1716"/>
        <end position="1785"/>
    </location>
</feature>
<dbReference type="InterPro" id="IPR032675">
    <property type="entry name" value="LRR_dom_sf"/>
</dbReference>
<feature type="domain" description="BIG2" evidence="1">
    <location>
        <begin position="790"/>
        <end position="865"/>
    </location>
</feature>
<feature type="domain" description="BIG2" evidence="1">
    <location>
        <begin position="1547"/>
        <end position="1626"/>
    </location>
</feature>
<dbReference type="Pfam" id="PF02368">
    <property type="entry name" value="Big_2"/>
    <property type="match status" value="3"/>
</dbReference>
<name>A0A6C0IEZ6_9ZZZZ</name>
<dbReference type="InterPro" id="IPR026906">
    <property type="entry name" value="LRR_5"/>
</dbReference>
<feature type="domain" description="BIG2" evidence="1">
    <location>
        <begin position="1464"/>
        <end position="1543"/>
    </location>
</feature>
<proteinExistence type="predicted"/>